<dbReference type="GO" id="GO:0005737">
    <property type="term" value="C:cytoplasm"/>
    <property type="evidence" value="ECO:0007669"/>
    <property type="project" value="UniProtKB-SubCell"/>
</dbReference>
<dbReference type="NCBIfam" id="TIGR00096">
    <property type="entry name" value="16S rRNA (cytidine(1402)-2'-O)-methyltransferase"/>
    <property type="match status" value="1"/>
</dbReference>
<evidence type="ECO:0000256" key="1">
    <source>
        <dbReference type="ARBA" id="ARBA00022490"/>
    </source>
</evidence>
<evidence type="ECO:0000313" key="9">
    <source>
        <dbReference type="EMBL" id="PDW00917.1"/>
    </source>
</evidence>
<dbReference type="EC" id="2.1.1.198" evidence="6"/>
<dbReference type="HAMAP" id="MF_01877">
    <property type="entry name" value="16SrRNA_methyltr_I"/>
    <property type="match status" value="1"/>
</dbReference>
<dbReference type="InterPro" id="IPR014776">
    <property type="entry name" value="4pyrrole_Mease_sub2"/>
</dbReference>
<protein>
    <recommendedName>
        <fullName evidence="6">Ribosomal RNA small subunit methyltransferase I</fullName>
        <ecNumber evidence="6">2.1.1.198</ecNumber>
    </recommendedName>
    <alternativeName>
        <fullName evidence="6">16S rRNA 2'-O-ribose C1402 methyltransferase</fullName>
    </alternativeName>
    <alternativeName>
        <fullName evidence="6">rRNA (cytidine-2'-O-)-methyltransferase RsmI</fullName>
    </alternativeName>
</protein>
<dbReference type="PIRSF" id="PIRSF005917">
    <property type="entry name" value="MTase_YraL"/>
    <property type="match status" value="1"/>
</dbReference>
<dbReference type="EMBL" id="LYXE01000024">
    <property type="protein sequence ID" value="PDW00917.1"/>
    <property type="molecule type" value="Genomic_DNA"/>
</dbReference>
<dbReference type="InterPro" id="IPR035996">
    <property type="entry name" value="4pyrrol_Methylase_sf"/>
</dbReference>
<dbReference type="FunFam" id="3.30.950.10:FF:000002">
    <property type="entry name" value="Ribosomal RNA small subunit methyltransferase I"/>
    <property type="match status" value="1"/>
</dbReference>
<name>A0A2H3KT66_9CHLR</name>
<dbReference type="Gene3D" id="3.30.950.10">
    <property type="entry name" value="Methyltransferase, Cobalt-precorrin-4 Transmethylase, Domain 2"/>
    <property type="match status" value="1"/>
</dbReference>
<proteinExistence type="inferred from homology"/>
<keyword evidence="10" id="KW-1185">Reference proteome</keyword>
<evidence type="ECO:0000256" key="5">
    <source>
        <dbReference type="ARBA" id="ARBA00022691"/>
    </source>
</evidence>
<comment type="function">
    <text evidence="6">Catalyzes the 2'-O-methylation of the ribose of cytidine 1402 (C1402) in 16S rRNA.</text>
</comment>
<organism evidence="9 10">
    <name type="scientific">Candidatus Chloroploca asiatica</name>
    <dbReference type="NCBI Taxonomy" id="1506545"/>
    <lineage>
        <taxon>Bacteria</taxon>
        <taxon>Bacillati</taxon>
        <taxon>Chloroflexota</taxon>
        <taxon>Chloroflexia</taxon>
        <taxon>Chloroflexales</taxon>
        <taxon>Chloroflexineae</taxon>
        <taxon>Oscillochloridaceae</taxon>
        <taxon>Candidatus Chloroploca</taxon>
    </lineage>
</organism>
<evidence type="ECO:0000256" key="6">
    <source>
        <dbReference type="HAMAP-Rule" id="MF_01877"/>
    </source>
</evidence>
<comment type="similarity">
    <text evidence="6">Belongs to the methyltransferase superfamily. RsmI family.</text>
</comment>
<dbReference type="AlphaFoldDB" id="A0A2H3KT66"/>
<evidence type="ECO:0000256" key="2">
    <source>
        <dbReference type="ARBA" id="ARBA00022552"/>
    </source>
</evidence>
<keyword evidence="1 6" id="KW-0963">Cytoplasm</keyword>
<dbReference type="PROSITE" id="PS01296">
    <property type="entry name" value="RSMI"/>
    <property type="match status" value="1"/>
</dbReference>
<accession>A0A2H3KT66</accession>
<keyword evidence="4 6" id="KW-0808">Transferase</keyword>
<dbReference type="PANTHER" id="PTHR46111">
    <property type="entry name" value="RIBOSOMAL RNA SMALL SUBUNIT METHYLTRANSFERASE I"/>
    <property type="match status" value="1"/>
</dbReference>
<evidence type="ECO:0000256" key="3">
    <source>
        <dbReference type="ARBA" id="ARBA00022603"/>
    </source>
</evidence>
<keyword evidence="3 6" id="KW-0489">Methyltransferase</keyword>
<dbReference type="CDD" id="cd11648">
    <property type="entry name" value="RsmI"/>
    <property type="match status" value="1"/>
</dbReference>
<feature type="region of interest" description="Disordered" evidence="7">
    <location>
        <begin position="225"/>
        <end position="250"/>
    </location>
</feature>
<comment type="catalytic activity">
    <reaction evidence="6">
        <text>cytidine(1402) in 16S rRNA + S-adenosyl-L-methionine = 2'-O-methylcytidine(1402) in 16S rRNA + S-adenosyl-L-homocysteine + H(+)</text>
        <dbReference type="Rhea" id="RHEA:42924"/>
        <dbReference type="Rhea" id="RHEA-COMP:10285"/>
        <dbReference type="Rhea" id="RHEA-COMP:10286"/>
        <dbReference type="ChEBI" id="CHEBI:15378"/>
        <dbReference type="ChEBI" id="CHEBI:57856"/>
        <dbReference type="ChEBI" id="CHEBI:59789"/>
        <dbReference type="ChEBI" id="CHEBI:74495"/>
        <dbReference type="ChEBI" id="CHEBI:82748"/>
        <dbReference type="EC" id="2.1.1.198"/>
    </reaction>
</comment>
<dbReference type="Proteomes" id="UP000220922">
    <property type="component" value="Unassembled WGS sequence"/>
</dbReference>
<dbReference type="InterPro" id="IPR008189">
    <property type="entry name" value="rRNA_ssu_MeTfrase_I"/>
</dbReference>
<dbReference type="InterPro" id="IPR014777">
    <property type="entry name" value="4pyrrole_Mease_sub1"/>
</dbReference>
<dbReference type="InterPro" id="IPR018063">
    <property type="entry name" value="SAM_MeTrfase_RsmI_CS"/>
</dbReference>
<sequence>MLPGGRGTLFLVATPIGNLEDITLRALRILREVRLIAAEDTRHSRTLLDHYQISTPCISYHEHNKLARLETILEALSLGNVALISDAGTPAISDPGFELVQACLAAGYTIVPIPGPSAPIAALVASGLATQRFAFLGFLPRRSVERRTLFADMAELTLTLICFEAPHRLLDSLADMQAVFGDRTIVVAKDLTKRFEDLRRGTASDLISHFSTQRPRGEYTLVIEGRPPGEHKRDRNRLQASAHTGEPPTEAEIAGRLRLLRDQGFSGSSAARAVARELGLQKSVVYEVWLSLGAGE</sequence>
<dbReference type="OrthoDB" id="9809084at2"/>
<dbReference type="FunFam" id="3.40.1010.10:FF:000007">
    <property type="entry name" value="Ribosomal RNA small subunit methyltransferase I"/>
    <property type="match status" value="1"/>
</dbReference>
<dbReference type="Pfam" id="PF00590">
    <property type="entry name" value="TP_methylase"/>
    <property type="match status" value="1"/>
</dbReference>
<dbReference type="InterPro" id="IPR000878">
    <property type="entry name" value="4pyrrol_Mease"/>
</dbReference>
<evidence type="ECO:0000256" key="4">
    <source>
        <dbReference type="ARBA" id="ARBA00022679"/>
    </source>
</evidence>
<dbReference type="PANTHER" id="PTHR46111:SF1">
    <property type="entry name" value="RIBOSOMAL RNA SMALL SUBUNIT METHYLTRANSFERASE I"/>
    <property type="match status" value="1"/>
</dbReference>
<evidence type="ECO:0000259" key="8">
    <source>
        <dbReference type="Pfam" id="PF00590"/>
    </source>
</evidence>
<feature type="compositionally biased region" description="Basic and acidic residues" evidence="7">
    <location>
        <begin position="227"/>
        <end position="237"/>
    </location>
</feature>
<feature type="domain" description="Tetrapyrrole methylase" evidence="8">
    <location>
        <begin position="8"/>
        <end position="206"/>
    </location>
</feature>
<dbReference type="SUPFAM" id="SSF53790">
    <property type="entry name" value="Tetrapyrrole methylase"/>
    <property type="match status" value="1"/>
</dbReference>
<comment type="caution">
    <text evidence="9">The sequence shown here is derived from an EMBL/GenBank/DDBJ whole genome shotgun (WGS) entry which is preliminary data.</text>
</comment>
<keyword evidence="2 6" id="KW-0698">rRNA processing</keyword>
<reference evidence="9 10" key="1">
    <citation type="submission" date="2016-05" db="EMBL/GenBank/DDBJ databases">
        <authorList>
            <person name="Lavstsen T."/>
            <person name="Jespersen J.S."/>
        </authorList>
    </citation>
    <scope>NUCLEOTIDE SEQUENCE [LARGE SCALE GENOMIC DNA]</scope>
    <source>
        <strain evidence="9 10">B7-9</strain>
    </source>
</reference>
<keyword evidence="5 6" id="KW-0949">S-adenosyl-L-methionine</keyword>
<evidence type="ECO:0000256" key="7">
    <source>
        <dbReference type="SAM" id="MobiDB-lite"/>
    </source>
</evidence>
<evidence type="ECO:0000313" key="10">
    <source>
        <dbReference type="Proteomes" id="UP000220922"/>
    </source>
</evidence>
<dbReference type="Gene3D" id="3.40.1010.10">
    <property type="entry name" value="Cobalt-precorrin-4 Transmethylase, Domain 1"/>
    <property type="match status" value="1"/>
</dbReference>
<comment type="subcellular location">
    <subcellularLocation>
        <location evidence="6">Cytoplasm</location>
    </subcellularLocation>
</comment>
<dbReference type="GO" id="GO:0070677">
    <property type="term" value="F:rRNA (cytosine-2'-O-)-methyltransferase activity"/>
    <property type="evidence" value="ECO:0007669"/>
    <property type="project" value="UniProtKB-UniRule"/>
</dbReference>
<gene>
    <name evidence="6" type="primary">rsmI</name>
    <name evidence="9" type="ORF">A9Q02_08565</name>
</gene>